<dbReference type="PANTHER" id="PTHR32385:SF15">
    <property type="entry name" value="INOSITOL PHOSPHOCERAMIDE MANNOSYLTRANSFERASE 1"/>
    <property type="match status" value="1"/>
</dbReference>
<dbReference type="WBParaSite" id="maker-uti_cns_0002035-snap-gene-0.2-mRNA-1">
    <property type="protein sequence ID" value="maker-uti_cns_0002035-snap-gene-0.2-mRNA-1"/>
    <property type="gene ID" value="maker-uti_cns_0002035-snap-gene-0.2"/>
</dbReference>
<reference evidence="5" key="1">
    <citation type="submission" date="2016-11" db="UniProtKB">
        <authorList>
            <consortium name="WormBaseParasite"/>
        </authorList>
    </citation>
    <scope>IDENTIFICATION</scope>
</reference>
<dbReference type="SUPFAM" id="SSF48403">
    <property type="entry name" value="Ankyrin repeat"/>
    <property type="match status" value="1"/>
</dbReference>
<dbReference type="Pfam" id="PF04488">
    <property type="entry name" value="Gly_transf_sug"/>
    <property type="match status" value="1"/>
</dbReference>
<dbReference type="Gene3D" id="3.10.100.10">
    <property type="entry name" value="Mannose-Binding Protein A, subunit A"/>
    <property type="match status" value="1"/>
</dbReference>
<dbReference type="InterPro" id="IPR016187">
    <property type="entry name" value="CTDL_fold"/>
</dbReference>
<feature type="repeat" description="ANK" evidence="2">
    <location>
        <begin position="233"/>
        <end position="265"/>
    </location>
</feature>
<accession>A0A1I8GHC5</accession>
<dbReference type="Pfam" id="PF20266">
    <property type="entry name" value="Mab-21_C"/>
    <property type="match status" value="1"/>
</dbReference>
<dbReference type="GO" id="GO:0000030">
    <property type="term" value="F:mannosyltransferase activity"/>
    <property type="evidence" value="ECO:0007669"/>
    <property type="project" value="TreeGrafter"/>
</dbReference>
<dbReference type="Gene3D" id="1.25.40.20">
    <property type="entry name" value="Ankyrin repeat-containing domain"/>
    <property type="match status" value="2"/>
</dbReference>
<dbReference type="SUPFAM" id="SSF53448">
    <property type="entry name" value="Nucleotide-diphospho-sugar transferases"/>
    <property type="match status" value="1"/>
</dbReference>
<evidence type="ECO:0000256" key="1">
    <source>
        <dbReference type="ARBA" id="ARBA00022679"/>
    </source>
</evidence>
<evidence type="ECO:0000259" key="3">
    <source>
        <dbReference type="Pfam" id="PF20266"/>
    </source>
</evidence>
<dbReference type="InterPro" id="IPR007577">
    <property type="entry name" value="GlycoTrfase_DXD_sugar-bd_CS"/>
</dbReference>
<dbReference type="InterPro" id="IPR046906">
    <property type="entry name" value="Mab-21_HhH/H2TH-like"/>
</dbReference>
<name>A0A1I8GHC5_9PLAT</name>
<dbReference type="Proteomes" id="UP000095280">
    <property type="component" value="Unplaced"/>
</dbReference>
<dbReference type="InterPro" id="IPR002110">
    <property type="entry name" value="Ankyrin_rpt"/>
</dbReference>
<evidence type="ECO:0000313" key="5">
    <source>
        <dbReference type="WBParaSite" id="maker-uti_cns_0002035-snap-gene-0.2-mRNA-1"/>
    </source>
</evidence>
<keyword evidence="4" id="KW-1185">Reference proteome</keyword>
<proteinExistence type="predicted"/>
<dbReference type="PROSITE" id="PS50088">
    <property type="entry name" value="ANK_REPEAT"/>
    <property type="match status" value="2"/>
</dbReference>
<dbReference type="Gene3D" id="3.90.550.20">
    <property type="match status" value="1"/>
</dbReference>
<dbReference type="InterPro" id="IPR029044">
    <property type="entry name" value="Nucleotide-diphossugar_trans"/>
</dbReference>
<sequence length="2447" mass="269348">MDQTPSIDEAVTTGIVATVKARFQHLQSEQSKTMFCATNCRLAAQHGQLEVVKFLVEAMPNQSVRNQCCMNAALSAASEGHLEVVKYFYLRLKMDTRIETEDFRFRCTLAACSRLRENVVSEFGLEPDWLFQFSPILSFTAAMAIEGRNSVLTDTLSRMQPAQVTQLLRVAISQRHVALAVTLINDERFSSEHVDQSDSTGATALMLAADAGHHELIEKLLDLGASVSAEDSQGRTALSRACEAGHVRAAKALMDRGADASHRDGRGLTCAQLAERLEQREVLRLLDPNAQKPSRQPLLAIRFFSSGFHSFWFDNDDRQITGSYAEGWANSLAQVNGRTAADSDIDWTVLVAGQEFHLEGGCNRSRSSCRDATKLIVKEGHAQVAVGAGSQPAVTARACGVRPAQDTCYAIWCCSSFCDDMIRKILKYFRDVHLVRATRPNSTNELRVSFGFQEKEIMADLGTVQGQLFTMIKFIFKRHLPHTLDTPGLKTYHAKTLLFFMLEKNGTDPSAEAWQPQNLIARLLESLDMMLNFISSRNSPDECMPHFFMPDAPLYFKNAGIGGDFDNTKARVRNRLNEMRSDINGVVEQLKRLVRPLQSESFYFHPFTLLPLTAPPAATKIREGTSYPDMHYKFADVYSVVHQCVSELQLESSNRDTLMRQLSLLNEQQWCKCAALCLTAMSHLKFGEVEEAEKLAMELQKTRVKCGLSPKEVGTLCSLDCDWAWRFCFPCDSPPRFPFLPEFTQTLLTARLSQPLSSHLYVNFRCLSWSLQAELLQAFQPIAFDVWLEELQEDPDLEELLTLARYSDCREHVELSLRLMETIKDERRVAMETQDEEKIRWVKEKGTPEELTTAVQHDGLEPPMMMRPAAIDSHVSDSRNDSTANKLIYLSVRLPSVCSVETCRADYIKHLQQIRHILWKSKLVSSYFAEQLLSWKRIHPDWTYVLWRDEDLEPFVATQFPGLLSKYKSLQHHIMRVDMIRYMLLFKFGGVYADLDYTLVRSIDQFRRFHAVVTREPDPHSLQFLGMHWPVKPLASPAFLMSTPGHAFLHSVMQQLESRTLTSFSVAGPFGLTEFLERYQRIFPVANHPLETVYIPPAHSFYPYGDNRLSSSRIPYTQERLRALKGACQSLVGKSVSKNLTQYCSNVDNLDPITDRNQPVYAVHDLKKTGSIWYGAGTKFYNDNLTDCSKIFQRFVLGPELYKWPVSSVSRASANFDKPASSLHLAKASSQLAAAEPDTLGQREGLAIGRLGTEEAAGQRVAQAPHDVGEFGPNAISSSGLVEGGLLYRASGSSSHSHAERHKSPLKAKKHVASSRAFIDKLLDFSACAASASWLVPAASRVPFTVQHRGRQVCIFVNDSKDFTWCEANRQCAAIGGNLINSYEHLWLGVTDLADERLASRSGWQTVNDKGVLPLDDMLWARGMSNSNGNQDCVLLSNDNSHQLVDQQCQNKLMTKGFAGELALAPTGCRCPSNALNTITSTATSSCSKCSNSRSVLYNKNLRKCRLLQFSETQVEQEIENSDDWTVHCAVSRMNRDTLADRMAVTIAGTASVIRSMRNRLTVAPRADRTASQPADFNITSYTENQPTIEGLSQKFLLGLSSGSRHVRHLFDCQARLCQPVRAQLIRAADHSDHLVAPGKCLIYQQQPILDSHQLLGPGFIRLGTVQHELGHVGSRYVKLRSIRYELPFGSLHLSLLVQRLVGQTWRLHHGEVDVGALLIQTVHCAVSRMNRDTLADRMAATIAGTASVIRSMRNRLTVAPKADRTASQPAKKFLLGLSSGSRHVRHLFDCQDRLCQPVRAQLIRAADHSDHLVAPGKCLVYQQQPDVKTVQNWIATSFLDQASSDSAQSSMNLATLALEIRLSLVKRGGFTTVKLMSEYCSFKMNRDTLADRMAATIAGTASVIRSMRNMLPGAPKADRTASQPADFNIGSRHVRHLFDCQARLCQPVRAQLIRAADHSDHLVAPGESLVYQQQPVTTASLLNDHLIRIGIELLAFIAVAGVRRHSRLLVERRSVLAAAETFAASPEAAATSAVAEASTATSSTASSVTEATEAAATSAVAEASTATSATSSTASPVTEATEAAATSSATSKSTAAAAALFGRLVRVAWQLSLRCKPNPNLAAVHLTGRAESIECVRAGLLRFEFNKTGAEFLTGPSLGRVANSAGESSSNTVRRVATAGLGWQVAHLSSVRLALLVTSSGLGLLSLANIIAGLDRLASQQVTGQTLQQSLSCGGPSQPDNGLTSVRIARAFLNQQLSRQKLVSSAAKFRFHQTGQRRVVHFSWQIRHEQSGIVRVAWQRAAASLLQQADAASWAVDKPRMATGESRTAALTYAGVCCLATMGDFFGAGAGASSESSLSLSPTSISCCAGCLATGDCFGLPGDCTTLGCMTVALSESESLSSESAAARGAAAFLGDGVGWAFGFGDFLPPALPCCCFFFIITMATY</sequence>
<dbReference type="CDD" id="cd00037">
    <property type="entry name" value="CLECT"/>
    <property type="match status" value="1"/>
</dbReference>
<dbReference type="GO" id="GO:0016020">
    <property type="term" value="C:membrane"/>
    <property type="evidence" value="ECO:0007669"/>
    <property type="project" value="GOC"/>
</dbReference>
<feature type="repeat" description="ANK" evidence="2">
    <location>
        <begin position="200"/>
        <end position="232"/>
    </location>
</feature>
<feature type="domain" description="Mab-21-like HhH/H2TH-like" evidence="3">
    <location>
        <begin position="480"/>
        <end position="554"/>
    </location>
</feature>
<dbReference type="PROSITE" id="PS50297">
    <property type="entry name" value="ANK_REP_REGION"/>
    <property type="match status" value="2"/>
</dbReference>
<dbReference type="GO" id="GO:0051999">
    <property type="term" value="P:mannosyl-inositol phosphorylceramide biosynthetic process"/>
    <property type="evidence" value="ECO:0007669"/>
    <property type="project" value="TreeGrafter"/>
</dbReference>
<keyword evidence="1" id="KW-0808">Transferase</keyword>
<organism evidence="4 5">
    <name type="scientific">Macrostomum lignano</name>
    <dbReference type="NCBI Taxonomy" id="282301"/>
    <lineage>
        <taxon>Eukaryota</taxon>
        <taxon>Metazoa</taxon>
        <taxon>Spiralia</taxon>
        <taxon>Lophotrochozoa</taxon>
        <taxon>Platyhelminthes</taxon>
        <taxon>Rhabditophora</taxon>
        <taxon>Macrostomorpha</taxon>
        <taxon>Macrostomida</taxon>
        <taxon>Macrostomidae</taxon>
        <taxon>Macrostomum</taxon>
    </lineage>
</organism>
<dbReference type="InterPro" id="IPR016186">
    <property type="entry name" value="C-type_lectin-like/link_sf"/>
</dbReference>
<dbReference type="SUPFAM" id="SSF56436">
    <property type="entry name" value="C-type lectin-like"/>
    <property type="match status" value="1"/>
</dbReference>
<dbReference type="InterPro" id="IPR036770">
    <property type="entry name" value="Ankyrin_rpt-contain_sf"/>
</dbReference>
<protein>
    <submittedName>
        <fullName evidence="5">ANK_REP_REGION domain-containing protein</fullName>
    </submittedName>
</protein>
<dbReference type="PANTHER" id="PTHR32385">
    <property type="entry name" value="MANNOSYL PHOSPHORYLINOSITOL CERAMIDE SYNTHASE"/>
    <property type="match status" value="1"/>
</dbReference>
<dbReference type="Pfam" id="PF12796">
    <property type="entry name" value="Ank_2"/>
    <property type="match status" value="1"/>
</dbReference>
<evidence type="ECO:0000256" key="2">
    <source>
        <dbReference type="PROSITE-ProRule" id="PRU00023"/>
    </source>
</evidence>
<dbReference type="SMART" id="SM00248">
    <property type="entry name" value="ANK"/>
    <property type="match status" value="4"/>
</dbReference>
<evidence type="ECO:0000313" key="4">
    <source>
        <dbReference type="Proteomes" id="UP000095280"/>
    </source>
</evidence>
<dbReference type="Gene3D" id="1.10.1410.40">
    <property type="match status" value="1"/>
</dbReference>
<dbReference type="InterPro" id="IPR051706">
    <property type="entry name" value="Glycosyltransferase_domain"/>
</dbReference>
<keyword evidence="2" id="KW-0040">ANK repeat</keyword>